<name>A0ACB9RYE3_9MYRT</name>
<reference evidence="2" key="1">
    <citation type="journal article" date="2023" name="Front. Plant Sci.">
        <title>Chromosomal-level genome assembly of Melastoma candidum provides insights into trichome evolution.</title>
        <authorList>
            <person name="Zhong Y."/>
            <person name="Wu W."/>
            <person name="Sun C."/>
            <person name="Zou P."/>
            <person name="Liu Y."/>
            <person name="Dai S."/>
            <person name="Zhou R."/>
        </authorList>
    </citation>
    <scope>NUCLEOTIDE SEQUENCE [LARGE SCALE GENOMIC DNA]</scope>
</reference>
<dbReference type="EMBL" id="CM042882">
    <property type="protein sequence ID" value="KAI4382398.1"/>
    <property type="molecule type" value="Genomic_DNA"/>
</dbReference>
<accession>A0ACB9RYE3</accession>
<evidence type="ECO:0000313" key="1">
    <source>
        <dbReference type="EMBL" id="KAI4382398.1"/>
    </source>
</evidence>
<dbReference type="Proteomes" id="UP001057402">
    <property type="component" value="Chromosome 3"/>
</dbReference>
<gene>
    <name evidence="1" type="ORF">MLD38_008371</name>
</gene>
<keyword evidence="2" id="KW-1185">Reference proteome</keyword>
<evidence type="ECO:0000313" key="2">
    <source>
        <dbReference type="Proteomes" id="UP001057402"/>
    </source>
</evidence>
<sequence>MEVVLVVLVGVASHMVVFPGVGVVKGVGDGEVRIVVEMVVALAADTCHAAVFPCVEVVEDAHEVEGNTVEDMAVLKVRAREAVDTWHAAVSRGDEVGDDVCERAGVLYGKVDRDGHERGVQVRGQGS</sequence>
<organism evidence="1 2">
    <name type="scientific">Melastoma candidum</name>
    <dbReference type="NCBI Taxonomy" id="119954"/>
    <lineage>
        <taxon>Eukaryota</taxon>
        <taxon>Viridiplantae</taxon>
        <taxon>Streptophyta</taxon>
        <taxon>Embryophyta</taxon>
        <taxon>Tracheophyta</taxon>
        <taxon>Spermatophyta</taxon>
        <taxon>Magnoliopsida</taxon>
        <taxon>eudicotyledons</taxon>
        <taxon>Gunneridae</taxon>
        <taxon>Pentapetalae</taxon>
        <taxon>rosids</taxon>
        <taxon>malvids</taxon>
        <taxon>Myrtales</taxon>
        <taxon>Melastomataceae</taxon>
        <taxon>Melastomatoideae</taxon>
        <taxon>Melastomateae</taxon>
        <taxon>Melastoma</taxon>
    </lineage>
</organism>
<comment type="caution">
    <text evidence="1">The sequence shown here is derived from an EMBL/GenBank/DDBJ whole genome shotgun (WGS) entry which is preliminary data.</text>
</comment>
<protein>
    <submittedName>
        <fullName evidence="1">Uncharacterized protein</fullName>
    </submittedName>
</protein>
<proteinExistence type="predicted"/>